<accession>A0A2S2R099</accession>
<dbReference type="Pfam" id="PF16077">
    <property type="entry name" value="Spaetzle"/>
    <property type="match status" value="1"/>
</dbReference>
<dbReference type="SUPFAM" id="SSF57501">
    <property type="entry name" value="Cystine-knot cytokines"/>
    <property type="match status" value="1"/>
</dbReference>
<dbReference type="InterPro" id="IPR029034">
    <property type="entry name" value="Cystine-knot_cytokine"/>
</dbReference>
<dbReference type="PANTHER" id="PTHR23199:SF12">
    <property type="entry name" value="NEUROTROPHIN 1-RELATED"/>
    <property type="match status" value="1"/>
</dbReference>
<dbReference type="GO" id="GO:0005615">
    <property type="term" value="C:extracellular space"/>
    <property type="evidence" value="ECO:0007669"/>
    <property type="project" value="UniProtKB-ARBA"/>
</dbReference>
<dbReference type="GO" id="GO:0045087">
    <property type="term" value="P:innate immune response"/>
    <property type="evidence" value="ECO:0007669"/>
    <property type="project" value="TreeGrafter"/>
</dbReference>
<sequence>MIKLPWLMIMLALISMVQKTNSMTQKYTSEDTALNTTPRFMEYQSIGHRANIKNTNSSTVFMSNRTSYELKKEYSTNNSNIQFNNNKKLPPNKPSSIITFPSNIDIRKGSGISIKKLIPDHHEIEKCSKNESFCAEVDNYPRHDVLRILRTSKFMSSTFFGVDTINDIETRFSFDNLQPFCESKEEIIFPEASENKDSDWRFIIQDKNDDSNYRQGIRVEKCVNADKTCKFGDHLPQGYITTCVQKYTYKKLMAIKETNEIYYDSFKLPSCCMCMYTVNTGLLTRKGGLSEDETMIQSRFEHKKKN</sequence>
<feature type="signal peptide" evidence="4">
    <location>
        <begin position="1"/>
        <end position="22"/>
    </location>
</feature>
<dbReference type="Proteomes" id="UP000694846">
    <property type="component" value="Unplaced"/>
</dbReference>
<proteinExistence type="predicted"/>
<dbReference type="GO" id="GO:0021556">
    <property type="term" value="P:central nervous system formation"/>
    <property type="evidence" value="ECO:0007669"/>
    <property type="project" value="TreeGrafter"/>
</dbReference>
<keyword evidence="1 4" id="KW-0732">Signal</keyword>
<gene>
    <name evidence="6" type="primary">spz_1</name>
    <name evidence="8" type="synonym">LOC112691062</name>
    <name evidence="6" type="ORF">g.136229</name>
</gene>
<dbReference type="GO" id="GO:0008083">
    <property type="term" value="F:growth factor activity"/>
    <property type="evidence" value="ECO:0007669"/>
    <property type="project" value="TreeGrafter"/>
</dbReference>
<dbReference type="GO" id="GO:0005121">
    <property type="term" value="F:Toll binding"/>
    <property type="evidence" value="ECO:0007669"/>
    <property type="project" value="TreeGrafter"/>
</dbReference>
<evidence type="ECO:0000256" key="1">
    <source>
        <dbReference type="ARBA" id="ARBA00022729"/>
    </source>
</evidence>
<dbReference type="InterPro" id="IPR032104">
    <property type="entry name" value="Spaetzle"/>
</dbReference>
<organism evidence="6">
    <name type="scientific">Sipha flava</name>
    <name type="common">yellow sugarcane aphid</name>
    <dbReference type="NCBI Taxonomy" id="143950"/>
    <lineage>
        <taxon>Eukaryota</taxon>
        <taxon>Metazoa</taxon>
        <taxon>Ecdysozoa</taxon>
        <taxon>Arthropoda</taxon>
        <taxon>Hexapoda</taxon>
        <taxon>Insecta</taxon>
        <taxon>Pterygota</taxon>
        <taxon>Neoptera</taxon>
        <taxon>Paraneoptera</taxon>
        <taxon>Hemiptera</taxon>
        <taxon>Sternorrhyncha</taxon>
        <taxon>Aphidomorpha</taxon>
        <taxon>Aphidoidea</taxon>
        <taxon>Aphididae</taxon>
        <taxon>Sipha</taxon>
    </lineage>
</organism>
<dbReference type="RefSeq" id="XP_025420977.1">
    <property type="nucleotide sequence ID" value="XM_025565192.1"/>
</dbReference>
<evidence type="ECO:0000313" key="8">
    <source>
        <dbReference type="RefSeq" id="XP_025420977.1"/>
    </source>
</evidence>
<evidence type="ECO:0000256" key="4">
    <source>
        <dbReference type="SAM" id="SignalP"/>
    </source>
</evidence>
<dbReference type="Gene3D" id="2.10.90.10">
    <property type="entry name" value="Cystine-knot cytokines"/>
    <property type="match status" value="1"/>
</dbReference>
<dbReference type="OrthoDB" id="6359065at2759"/>
<name>A0A2S2R099_9HEMI</name>
<dbReference type="EMBL" id="GGMS01014141">
    <property type="protein sequence ID" value="MBY83344.1"/>
    <property type="molecule type" value="Transcribed_RNA"/>
</dbReference>
<reference evidence="6" key="1">
    <citation type="submission" date="2018-04" db="EMBL/GenBank/DDBJ databases">
        <title>Transcriptome assembly of Sipha flava.</title>
        <authorList>
            <person name="Scully E.D."/>
            <person name="Geib S.M."/>
            <person name="Palmer N.A."/>
            <person name="Koch K."/>
            <person name="Bradshaw J."/>
            <person name="Heng-Moss T."/>
            <person name="Sarath G."/>
        </authorList>
    </citation>
    <scope>NUCLEOTIDE SEQUENCE</scope>
</reference>
<evidence type="ECO:0000256" key="2">
    <source>
        <dbReference type="ARBA" id="ARBA00023157"/>
    </source>
</evidence>
<keyword evidence="3" id="KW-0325">Glycoprotein</keyword>
<feature type="chain" id="PRO_5044579332" evidence="4">
    <location>
        <begin position="23"/>
        <end position="306"/>
    </location>
</feature>
<reference evidence="8" key="2">
    <citation type="submission" date="2025-04" db="UniProtKB">
        <authorList>
            <consortium name="RefSeq"/>
        </authorList>
    </citation>
    <scope>IDENTIFICATION</scope>
    <source>
        <tissue evidence="8">Whole body</tissue>
    </source>
</reference>
<feature type="domain" description="Spaetzle" evidence="5">
    <location>
        <begin position="179"/>
        <end position="275"/>
    </location>
</feature>
<dbReference type="PANTHER" id="PTHR23199">
    <property type="entry name" value="NEUROTROPHIN 1-RELATED"/>
    <property type="match status" value="1"/>
</dbReference>
<dbReference type="FunFam" id="2.10.90.10:FF:000056">
    <property type="entry name" value="Protein spaetzle"/>
    <property type="match status" value="1"/>
</dbReference>
<evidence type="ECO:0000313" key="7">
    <source>
        <dbReference type="Proteomes" id="UP000694846"/>
    </source>
</evidence>
<keyword evidence="2" id="KW-1015">Disulfide bond</keyword>
<evidence type="ECO:0000256" key="3">
    <source>
        <dbReference type="ARBA" id="ARBA00023180"/>
    </source>
</evidence>
<keyword evidence="7" id="KW-1185">Reference proteome</keyword>
<evidence type="ECO:0000259" key="5">
    <source>
        <dbReference type="Pfam" id="PF16077"/>
    </source>
</evidence>
<dbReference type="InterPro" id="IPR052444">
    <property type="entry name" value="Spz/Toll_ligand-like"/>
</dbReference>
<evidence type="ECO:0000313" key="6">
    <source>
        <dbReference type="EMBL" id="MBY83344.1"/>
    </source>
</evidence>
<protein>
    <submittedName>
        <fullName evidence="6 8">Protein spaetzle</fullName>
    </submittedName>
</protein>
<dbReference type="AlphaFoldDB" id="A0A2S2R099"/>